<proteinExistence type="predicted"/>
<evidence type="ECO:0000313" key="1">
    <source>
        <dbReference type="EMBL" id="CBA14753.1"/>
    </source>
</evidence>
<evidence type="ECO:0000313" key="2">
    <source>
        <dbReference type="Proteomes" id="UP000001890"/>
    </source>
</evidence>
<name>D2U9G5_XANAP</name>
<dbReference type="Proteomes" id="UP000001890">
    <property type="component" value="Chromosome"/>
</dbReference>
<protein>
    <submittedName>
        <fullName evidence="1">Hypothetical phage-related protein</fullName>
    </submittedName>
</protein>
<accession>D2U9G5</accession>
<dbReference type="InterPro" id="IPR036626">
    <property type="entry name" value="GpW_sf"/>
</dbReference>
<dbReference type="RefSeq" id="WP_012914771.1">
    <property type="nucleotide sequence ID" value="NC_013722.1"/>
</dbReference>
<reference evidence="1 2" key="1">
    <citation type="journal article" date="2009" name="BMC Genomics">
        <title>The complete genome sequence of Xanthomonas albilineans provides new insights into the reductive genome evolution of the xylem-limited Xanthomonadaceae.</title>
        <authorList>
            <person name="Pieretti I."/>
            <person name="Royer M."/>
            <person name="Barbe V."/>
            <person name="Carrere S."/>
            <person name="Koebnik R."/>
            <person name="Cociancich S."/>
            <person name="Couloux A."/>
            <person name="Darrasse A."/>
            <person name="Gouzy J."/>
            <person name="Jacques M.A."/>
            <person name="Lauber E."/>
            <person name="Manceau C."/>
            <person name="Mangenot S."/>
            <person name="Poussier S."/>
            <person name="Segurens B."/>
            <person name="Szurek B."/>
            <person name="Verdier V."/>
            <person name="Arlat M."/>
            <person name="Rott P."/>
        </authorList>
    </citation>
    <scope>NUCLEOTIDE SEQUENCE [LARGE SCALE GENOMIC DNA]</scope>
    <source>
        <strain evidence="2">GPE PC73 / CFBP 7063</strain>
    </source>
</reference>
<dbReference type="EMBL" id="FP565176">
    <property type="protein sequence ID" value="CBA14753.1"/>
    <property type="molecule type" value="Genomic_DNA"/>
</dbReference>
<dbReference type="AlphaFoldDB" id="D2U9G5"/>
<keyword evidence="2" id="KW-1185">Reference proteome</keyword>
<dbReference type="Pfam" id="PF02831">
    <property type="entry name" value="gpW"/>
    <property type="match status" value="1"/>
</dbReference>
<sequence>MATLQEQLDEALAARHAWCIGRTRVTVTFGDRTLQYSVEGMKQLDAYIAQLRRQINGVAPVRNRVRYVTPD</sequence>
<dbReference type="STRING" id="380358.XALC_0208"/>
<organism evidence="1 2">
    <name type="scientific">Xanthomonas albilineans (strain GPE PC73 / CFBP 7063)</name>
    <dbReference type="NCBI Taxonomy" id="380358"/>
    <lineage>
        <taxon>Bacteria</taxon>
        <taxon>Pseudomonadati</taxon>
        <taxon>Pseudomonadota</taxon>
        <taxon>Gammaproteobacteria</taxon>
        <taxon>Lysobacterales</taxon>
        <taxon>Lysobacteraceae</taxon>
        <taxon>Xanthomonas</taxon>
    </lineage>
</organism>
<dbReference type="KEGG" id="xal:XALC_0208"/>
<dbReference type="GO" id="GO:0019058">
    <property type="term" value="P:viral life cycle"/>
    <property type="evidence" value="ECO:0007669"/>
    <property type="project" value="InterPro"/>
</dbReference>
<dbReference type="Gene3D" id="3.30.1580.10">
    <property type="entry name" value="Head-to-tail joining protein W"/>
    <property type="match status" value="1"/>
</dbReference>
<dbReference type="InterPro" id="IPR004174">
    <property type="entry name" value="GpW"/>
</dbReference>
<dbReference type="SUPFAM" id="SSF64210">
    <property type="entry name" value="Head-to-tail joining protein W, gpW"/>
    <property type="match status" value="1"/>
</dbReference>
<gene>
    <name evidence="1" type="ordered locus">XALc_0208</name>
</gene>